<dbReference type="EMBL" id="QZKI01000006">
    <property type="protein sequence ID" value="RJP75128.1"/>
    <property type="molecule type" value="Genomic_DNA"/>
</dbReference>
<evidence type="ECO:0000313" key="2">
    <source>
        <dbReference type="Proteomes" id="UP000285961"/>
    </source>
</evidence>
<organism evidence="1 2">
    <name type="scientific">Candidatus Abyssobacteria bacterium SURF_17</name>
    <dbReference type="NCBI Taxonomy" id="2093361"/>
    <lineage>
        <taxon>Bacteria</taxon>
        <taxon>Pseudomonadati</taxon>
        <taxon>Candidatus Hydrogenedentota</taxon>
        <taxon>Candidatus Abyssobacteria</taxon>
    </lineage>
</organism>
<name>A0A419F940_9BACT</name>
<dbReference type="Proteomes" id="UP000285961">
    <property type="component" value="Unassembled WGS sequence"/>
</dbReference>
<sequence>MYKKHPYCANFLIFIESLILQRQHRRYSKNSIYRGEGKWKIRRLVKERTERMSDAYGPKEAGDFYDLCVVLMWDRLTVKQ</sequence>
<reference evidence="1 2" key="1">
    <citation type="journal article" date="2017" name="ISME J.">
        <title>Energy and carbon metabolisms in a deep terrestrial subsurface fluid microbial community.</title>
        <authorList>
            <person name="Momper L."/>
            <person name="Jungbluth S.P."/>
            <person name="Lee M.D."/>
            <person name="Amend J.P."/>
        </authorList>
    </citation>
    <scope>NUCLEOTIDE SEQUENCE [LARGE SCALE GENOMIC DNA]</scope>
    <source>
        <strain evidence="1">SURF_17</strain>
    </source>
</reference>
<comment type="caution">
    <text evidence="1">The sequence shown here is derived from an EMBL/GenBank/DDBJ whole genome shotgun (WGS) entry which is preliminary data.</text>
</comment>
<evidence type="ECO:0000313" key="1">
    <source>
        <dbReference type="EMBL" id="RJP75128.1"/>
    </source>
</evidence>
<gene>
    <name evidence="1" type="ORF">C4532_00870</name>
</gene>
<dbReference type="AlphaFoldDB" id="A0A419F940"/>
<accession>A0A419F940</accession>
<protein>
    <submittedName>
        <fullName evidence="1">Uncharacterized protein</fullName>
    </submittedName>
</protein>
<proteinExistence type="predicted"/>